<comment type="caution">
    <text evidence="1">The sequence shown here is derived from an EMBL/GenBank/DDBJ whole genome shotgun (WGS) entry which is preliminary data.</text>
</comment>
<evidence type="ECO:0000313" key="2">
    <source>
        <dbReference type="Proteomes" id="UP001302321"/>
    </source>
</evidence>
<accession>A0AAN7A283</accession>
<proteinExistence type="predicted"/>
<gene>
    <name evidence="1" type="ORF">QBC36DRAFT_305788</name>
</gene>
<organism evidence="1 2">
    <name type="scientific">Triangularia setosa</name>
    <dbReference type="NCBI Taxonomy" id="2587417"/>
    <lineage>
        <taxon>Eukaryota</taxon>
        <taxon>Fungi</taxon>
        <taxon>Dikarya</taxon>
        <taxon>Ascomycota</taxon>
        <taxon>Pezizomycotina</taxon>
        <taxon>Sordariomycetes</taxon>
        <taxon>Sordariomycetidae</taxon>
        <taxon>Sordariales</taxon>
        <taxon>Podosporaceae</taxon>
        <taxon>Triangularia</taxon>
    </lineage>
</organism>
<dbReference type="EMBL" id="MU866854">
    <property type="protein sequence ID" value="KAK4170665.1"/>
    <property type="molecule type" value="Genomic_DNA"/>
</dbReference>
<keyword evidence="2" id="KW-1185">Reference proteome</keyword>
<evidence type="ECO:0000313" key="1">
    <source>
        <dbReference type="EMBL" id="KAK4170665.1"/>
    </source>
</evidence>
<name>A0AAN7A283_9PEZI</name>
<protein>
    <submittedName>
        <fullName evidence="1">Uncharacterized protein</fullName>
    </submittedName>
</protein>
<dbReference type="AlphaFoldDB" id="A0AAN7A283"/>
<dbReference type="Proteomes" id="UP001302321">
    <property type="component" value="Unassembled WGS sequence"/>
</dbReference>
<reference evidence="1" key="2">
    <citation type="submission" date="2023-05" db="EMBL/GenBank/DDBJ databases">
        <authorList>
            <consortium name="Lawrence Berkeley National Laboratory"/>
            <person name="Steindorff A."/>
            <person name="Hensen N."/>
            <person name="Bonometti L."/>
            <person name="Westerberg I."/>
            <person name="Brannstrom I.O."/>
            <person name="Guillou S."/>
            <person name="Cros-Aarteil S."/>
            <person name="Calhoun S."/>
            <person name="Haridas S."/>
            <person name="Kuo A."/>
            <person name="Mondo S."/>
            <person name="Pangilinan J."/>
            <person name="Riley R."/>
            <person name="Labutti K."/>
            <person name="Andreopoulos B."/>
            <person name="Lipzen A."/>
            <person name="Chen C."/>
            <person name="Yanf M."/>
            <person name="Daum C."/>
            <person name="Ng V."/>
            <person name="Clum A."/>
            <person name="Ohm R."/>
            <person name="Martin F."/>
            <person name="Silar P."/>
            <person name="Natvig D."/>
            <person name="Lalanne C."/>
            <person name="Gautier V."/>
            <person name="Ament-Velasquez S.L."/>
            <person name="Kruys A."/>
            <person name="Hutchinson M.I."/>
            <person name="Powell A.J."/>
            <person name="Barry K."/>
            <person name="Miller A.N."/>
            <person name="Grigoriev I.V."/>
            <person name="Debuchy R."/>
            <person name="Gladieux P."/>
            <person name="Thoren M.H."/>
            <person name="Johannesson H."/>
        </authorList>
    </citation>
    <scope>NUCLEOTIDE SEQUENCE</scope>
    <source>
        <strain evidence="1">CBS 892.96</strain>
    </source>
</reference>
<sequence length="234" mass="25870">MSKADNLSPFIKIGKNDLTPATPRLFLEVKAKPELSLTLPYKIEFILRRAKIDGSNRPCIFRWSPGIDSFSASGVVLLRHADSSDSDGGLETCDIDHPKPLESPNEDSILVDGQLEDGHLCELAPGGEARFTASLPAWYYQALQAGEMYTVLYPGSGPQNKKILGCKACFSAGHELRDCFCVFPEKILEHSCFRSNPAMKQLIQANLGADMRLSADVTLLKKERDNDEAQQQRN</sequence>
<reference evidence="1" key="1">
    <citation type="journal article" date="2023" name="Mol. Phylogenet. Evol.">
        <title>Genome-scale phylogeny and comparative genomics of the fungal order Sordariales.</title>
        <authorList>
            <person name="Hensen N."/>
            <person name="Bonometti L."/>
            <person name="Westerberg I."/>
            <person name="Brannstrom I.O."/>
            <person name="Guillou S."/>
            <person name="Cros-Aarteil S."/>
            <person name="Calhoun S."/>
            <person name="Haridas S."/>
            <person name="Kuo A."/>
            <person name="Mondo S."/>
            <person name="Pangilinan J."/>
            <person name="Riley R."/>
            <person name="LaButti K."/>
            <person name="Andreopoulos B."/>
            <person name="Lipzen A."/>
            <person name="Chen C."/>
            <person name="Yan M."/>
            <person name="Daum C."/>
            <person name="Ng V."/>
            <person name="Clum A."/>
            <person name="Steindorff A."/>
            <person name="Ohm R.A."/>
            <person name="Martin F."/>
            <person name="Silar P."/>
            <person name="Natvig D.O."/>
            <person name="Lalanne C."/>
            <person name="Gautier V."/>
            <person name="Ament-Velasquez S.L."/>
            <person name="Kruys A."/>
            <person name="Hutchinson M.I."/>
            <person name="Powell A.J."/>
            <person name="Barry K."/>
            <person name="Miller A.N."/>
            <person name="Grigoriev I.V."/>
            <person name="Debuchy R."/>
            <person name="Gladieux P."/>
            <person name="Hiltunen Thoren M."/>
            <person name="Johannesson H."/>
        </authorList>
    </citation>
    <scope>NUCLEOTIDE SEQUENCE</scope>
    <source>
        <strain evidence="1">CBS 892.96</strain>
    </source>
</reference>